<dbReference type="Pfam" id="PF01909">
    <property type="entry name" value="NTP_transf_2"/>
    <property type="match status" value="1"/>
</dbReference>
<evidence type="ECO:0000313" key="2">
    <source>
        <dbReference type="EMBL" id="MBM9624174.1"/>
    </source>
</evidence>
<accession>A0ABS2V3Y3</accession>
<evidence type="ECO:0000313" key="3">
    <source>
        <dbReference type="Proteomes" id="UP000664109"/>
    </source>
</evidence>
<dbReference type="Proteomes" id="UP000664109">
    <property type="component" value="Unassembled WGS sequence"/>
</dbReference>
<evidence type="ECO:0000259" key="1">
    <source>
        <dbReference type="Pfam" id="PF01909"/>
    </source>
</evidence>
<reference evidence="2 3" key="1">
    <citation type="journal article" date="2016" name="Arch. Microbiol.">
        <title>Streptomyces zhihengii sp. nov., isolated from rhizospheric soil of Psammosilene tunicoides.</title>
        <authorList>
            <person name="Huang M.J."/>
            <person name="Fei J.J."/>
            <person name="Salam N."/>
            <person name="Kim C.J."/>
            <person name="Hozzein W.N."/>
            <person name="Xiao M."/>
            <person name="Huang H.Q."/>
            <person name="Li W.J."/>
        </authorList>
    </citation>
    <scope>NUCLEOTIDE SEQUENCE [LARGE SCALE GENOMIC DNA]</scope>
    <source>
        <strain evidence="2 3">YIM T102</strain>
    </source>
</reference>
<dbReference type="CDD" id="cd05403">
    <property type="entry name" value="NT_KNTase_like"/>
    <property type="match status" value="1"/>
</dbReference>
<dbReference type="SUPFAM" id="SSF81301">
    <property type="entry name" value="Nucleotidyltransferase"/>
    <property type="match status" value="1"/>
</dbReference>
<keyword evidence="3" id="KW-1185">Reference proteome</keyword>
<feature type="domain" description="Polymerase nucleotidyl transferase" evidence="1">
    <location>
        <begin position="26"/>
        <end position="66"/>
    </location>
</feature>
<dbReference type="InterPro" id="IPR002934">
    <property type="entry name" value="Polymerase_NTP_transf_dom"/>
</dbReference>
<name>A0ABS2V3Y3_9ACTN</name>
<dbReference type="Gene3D" id="3.30.460.10">
    <property type="entry name" value="Beta Polymerase, domain 2"/>
    <property type="match status" value="1"/>
</dbReference>
<dbReference type="EMBL" id="JAFEJA010000002">
    <property type="protein sequence ID" value="MBM9624174.1"/>
    <property type="molecule type" value="Genomic_DNA"/>
</dbReference>
<proteinExistence type="predicted"/>
<comment type="caution">
    <text evidence="2">The sequence shown here is derived from an EMBL/GenBank/DDBJ whole genome shotgun (WGS) entry which is preliminary data.</text>
</comment>
<dbReference type="RefSeq" id="WP_205378209.1">
    <property type="nucleotide sequence ID" value="NZ_JAFEJA010000002.1"/>
</dbReference>
<organism evidence="2 3">
    <name type="scientific">Streptomyces zhihengii</name>
    <dbReference type="NCBI Taxonomy" id="1818004"/>
    <lineage>
        <taxon>Bacteria</taxon>
        <taxon>Bacillati</taxon>
        <taxon>Actinomycetota</taxon>
        <taxon>Actinomycetes</taxon>
        <taxon>Kitasatosporales</taxon>
        <taxon>Streptomycetaceae</taxon>
        <taxon>Streptomyces</taxon>
    </lineage>
</organism>
<sequence>MTMNTTTSITTEESVTAVDWARELKPLLREWDPQPEAAVLVGSHARGDATPWSDIDVVCVGNGPGYVFRLTGLGPVSWSFATADEHLANMANPHSCGQVVPAWRDALILDDPHGRARELVDHARRWTWDLLDPAPEVWAAQAVYGYAEEVMKLHRAIAREDWVNARVQASILAVHLAPVVAGGTRTFFPSENHLWHLLADRLGAWRDAQSAALAAGGEDPHSSSAAAIELFRSACALFDAHMTEEQRRIVRYALDAGTGLS</sequence>
<protein>
    <submittedName>
        <fullName evidence="2">Nucleotidyltransferase domain-containing protein</fullName>
    </submittedName>
</protein>
<gene>
    <name evidence="2" type="ORF">JE024_37010</name>
</gene>
<dbReference type="InterPro" id="IPR043519">
    <property type="entry name" value="NT_sf"/>
</dbReference>